<evidence type="ECO:0000256" key="1">
    <source>
        <dbReference type="ARBA" id="ARBA00001974"/>
    </source>
</evidence>
<comment type="cofactor">
    <cofactor evidence="1">
        <name>FAD</name>
        <dbReference type="ChEBI" id="CHEBI:57692"/>
    </cofactor>
</comment>
<dbReference type="OrthoDB" id="7777654at2759"/>
<dbReference type="GeneID" id="34587934"/>
<reference evidence="6 7" key="1">
    <citation type="submission" date="2016-03" db="EMBL/GenBank/DDBJ databases">
        <title>The draft genome sequence of Fonsecaea nubica causative agent of cutaneous subcutaneous infection in human host.</title>
        <authorList>
            <person name="Costa F."/>
            <person name="Sybren D.H."/>
            <person name="Raittz R.T."/>
            <person name="Weiss V.A."/>
            <person name="Leao A.C."/>
            <person name="Gomes R."/>
            <person name="De Souza E.M."/>
            <person name="Pedrosa F.O."/>
            <person name="Steffens M.B."/>
            <person name="Bombassaro A."/>
            <person name="Tadra-Sfeir M.Z."/>
            <person name="Moreno L.F."/>
            <person name="Najafzadeh M.J."/>
            <person name="Felipe M.S."/>
            <person name="Teixeira M."/>
            <person name="Sun J."/>
            <person name="Xi L."/>
            <person name="Castro M.A."/>
            <person name="Vicente V.A."/>
        </authorList>
    </citation>
    <scope>NUCLEOTIDE SEQUENCE [LARGE SCALE GENOMIC DNA]</scope>
    <source>
        <strain evidence="6 7">CBS 269.64</strain>
    </source>
</reference>
<dbReference type="Gene3D" id="3.50.50.60">
    <property type="entry name" value="FAD/NAD(P)-binding domain"/>
    <property type="match status" value="1"/>
</dbReference>
<name>A0A178D3I5_9EURO</name>
<dbReference type="InterPro" id="IPR050315">
    <property type="entry name" value="FAD-oxidoreductase_2"/>
</dbReference>
<evidence type="ECO:0000259" key="5">
    <source>
        <dbReference type="Pfam" id="PF00890"/>
    </source>
</evidence>
<dbReference type="EMBL" id="LVCJ01000024">
    <property type="protein sequence ID" value="OAL36102.1"/>
    <property type="molecule type" value="Genomic_DNA"/>
</dbReference>
<gene>
    <name evidence="6" type="ORF">AYO20_04516</name>
</gene>
<dbReference type="SUPFAM" id="SSF56425">
    <property type="entry name" value="Succinate dehydrogenase/fumarate reductase flavoprotein, catalytic domain"/>
    <property type="match status" value="1"/>
</dbReference>
<keyword evidence="2" id="KW-0285">Flavoprotein</keyword>
<keyword evidence="4" id="KW-0560">Oxidoreductase</keyword>
<evidence type="ECO:0000313" key="7">
    <source>
        <dbReference type="Proteomes" id="UP000185904"/>
    </source>
</evidence>
<dbReference type="PANTHER" id="PTHR43400">
    <property type="entry name" value="FUMARATE REDUCTASE"/>
    <property type="match status" value="1"/>
</dbReference>
<dbReference type="Proteomes" id="UP000185904">
    <property type="component" value="Unassembled WGS sequence"/>
</dbReference>
<evidence type="ECO:0000313" key="6">
    <source>
        <dbReference type="EMBL" id="OAL36102.1"/>
    </source>
</evidence>
<evidence type="ECO:0000256" key="2">
    <source>
        <dbReference type="ARBA" id="ARBA00022630"/>
    </source>
</evidence>
<dbReference type="InterPro" id="IPR036188">
    <property type="entry name" value="FAD/NAD-bd_sf"/>
</dbReference>
<feature type="domain" description="FAD-dependent oxidoreductase 2 FAD-binding" evidence="5">
    <location>
        <begin position="19"/>
        <end position="481"/>
    </location>
</feature>
<comment type="caution">
    <text evidence="6">The sequence shown here is derived from an EMBL/GenBank/DDBJ whole genome shotgun (WGS) entry which is preliminary data.</text>
</comment>
<dbReference type="InterPro" id="IPR003953">
    <property type="entry name" value="FAD-dep_OxRdtase_2_FAD-bd"/>
</dbReference>
<dbReference type="PANTHER" id="PTHR43400:SF7">
    <property type="entry name" value="FAD-DEPENDENT OXIDOREDUCTASE 2 FAD BINDING DOMAIN-CONTAINING PROTEIN"/>
    <property type="match status" value="1"/>
</dbReference>
<evidence type="ECO:0000256" key="4">
    <source>
        <dbReference type="ARBA" id="ARBA00023002"/>
    </source>
</evidence>
<accession>A0A178D3I5</accession>
<dbReference type="InterPro" id="IPR027477">
    <property type="entry name" value="Succ_DH/fumarate_Rdtase_cat_sf"/>
</dbReference>
<proteinExistence type="predicted"/>
<dbReference type="AlphaFoldDB" id="A0A178D3I5"/>
<keyword evidence="3" id="KW-0274">FAD</keyword>
<sequence length="525" mass="58221">MSVVSQVVSSLTGSHHEYDLVVVGSGFAGSMTTLNFLEECKKLGKRGRVALIEAGKEGERCGASRWTMAYLRLDKGLGQAARSNVPSCVLTVADNNFDSDWKHEMKVSFRCDQQGSDTNNISEGLADLEYCAKMEKEVPVTAQYLLDHGVKLNHHDEKNVLLEFNTNQHFVFPEGGGHAIINALFDHIRKFDGVTIMWETQAEQLLTHDDGSVCGVKVRKADGHMTKVHGKKVMLACGGFEGNREMLAKYVGPRTEHLELIAPGLKYNTGFGLRMGLEVGAAVAGSMSGMHCELVDTRAKKPDAVIWGHNYGIVVNENCKRFYDEGKRHLFATFEMIALETWRDHNQKSYFITDSPIMDRFRPGWVYDTTDQEPEKSDTIEGLAEKLGLDPKELKKTVDEYNAAINDKEFNLMALDGKRTHGLNPDKTNWANPITKPPYYGYPMKAQLTFTYGGLKCDLDSRVLSTTGVPIPGLYCAGELSGLFYNECKFFNAPSSRSPIHPPATSVLRSLTFGRIAGRDAAQAL</sequence>
<organism evidence="6 7">
    <name type="scientific">Fonsecaea nubica</name>
    <dbReference type="NCBI Taxonomy" id="856822"/>
    <lineage>
        <taxon>Eukaryota</taxon>
        <taxon>Fungi</taxon>
        <taxon>Dikarya</taxon>
        <taxon>Ascomycota</taxon>
        <taxon>Pezizomycotina</taxon>
        <taxon>Eurotiomycetes</taxon>
        <taxon>Chaetothyriomycetidae</taxon>
        <taxon>Chaetothyriales</taxon>
        <taxon>Herpotrichiellaceae</taxon>
        <taxon>Fonsecaea</taxon>
    </lineage>
</organism>
<dbReference type="SUPFAM" id="SSF51905">
    <property type="entry name" value="FAD/NAD(P)-binding domain"/>
    <property type="match status" value="1"/>
</dbReference>
<dbReference type="Pfam" id="PF00890">
    <property type="entry name" value="FAD_binding_2"/>
    <property type="match status" value="1"/>
</dbReference>
<dbReference type="RefSeq" id="XP_022501114.1">
    <property type="nucleotide sequence ID" value="XM_022642812.1"/>
</dbReference>
<protein>
    <recommendedName>
        <fullName evidence="5">FAD-dependent oxidoreductase 2 FAD-binding domain-containing protein</fullName>
    </recommendedName>
</protein>
<dbReference type="Gene3D" id="3.90.700.10">
    <property type="entry name" value="Succinate dehydrogenase/fumarate reductase flavoprotein, catalytic domain"/>
    <property type="match status" value="1"/>
</dbReference>
<dbReference type="GO" id="GO:0016491">
    <property type="term" value="F:oxidoreductase activity"/>
    <property type="evidence" value="ECO:0007669"/>
    <property type="project" value="UniProtKB-KW"/>
</dbReference>
<evidence type="ECO:0000256" key="3">
    <source>
        <dbReference type="ARBA" id="ARBA00022827"/>
    </source>
</evidence>
<keyword evidence="7" id="KW-1185">Reference proteome</keyword>